<dbReference type="HOGENOM" id="CLU_2346983_0_0_1"/>
<organism evidence="1 2">
    <name type="scientific">Hypocrea jecorina (strain ATCC 56765 / BCRC 32924 / NRRL 11460 / Rut C-30)</name>
    <name type="common">Trichoderma reesei</name>
    <dbReference type="NCBI Taxonomy" id="1344414"/>
    <lineage>
        <taxon>Eukaryota</taxon>
        <taxon>Fungi</taxon>
        <taxon>Dikarya</taxon>
        <taxon>Ascomycota</taxon>
        <taxon>Pezizomycotina</taxon>
        <taxon>Sordariomycetes</taxon>
        <taxon>Hypocreomycetidae</taxon>
        <taxon>Hypocreales</taxon>
        <taxon>Hypocreaceae</taxon>
        <taxon>Trichoderma</taxon>
    </lineage>
</organism>
<accession>A0A024SDF1</accession>
<dbReference type="EMBL" id="KI911144">
    <property type="protein sequence ID" value="ETS03103.1"/>
    <property type="molecule type" value="Genomic_DNA"/>
</dbReference>
<dbReference type="Proteomes" id="UP000024376">
    <property type="component" value="Unassembled WGS sequence"/>
</dbReference>
<dbReference type="KEGG" id="trr:M419DRAFT_76721"/>
<proteinExistence type="predicted"/>
<sequence length="103" mass="11643">MLPAPPPRTLLSDRFPPALLLSSASLPLPSSQIQMENQIVKDMLEIIRLEELRGHRAARAREVAARTHRSGISKGWEAYLKRYAKQEASKSFILQHSDISPRD</sequence>
<protein>
    <submittedName>
        <fullName evidence="1">Uncharacterized protein</fullName>
    </submittedName>
</protein>
<dbReference type="AlphaFoldDB" id="A0A024SDF1"/>
<gene>
    <name evidence="1" type="ORF">M419DRAFT_76721</name>
</gene>
<evidence type="ECO:0000313" key="1">
    <source>
        <dbReference type="EMBL" id="ETS03103.1"/>
    </source>
</evidence>
<evidence type="ECO:0000313" key="2">
    <source>
        <dbReference type="Proteomes" id="UP000024376"/>
    </source>
</evidence>
<name>A0A024SDF1_HYPJR</name>
<reference evidence="2" key="1">
    <citation type="journal article" date="2013" name="Ind. Biotechnol.">
        <title>Comparative genomics analysis of Trichoderma reesei strains.</title>
        <authorList>
            <person name="Koike H."/>
            <person name="Aerts A."/>
            <person name="LaButti K."/>
            <person name="Grigoriev I.V."/>
            <person name="Baker S.E."/>
        </authorList>
    </citation>
    <scope>NUCLEOTIDE SEQUENCE [LARGE SCALE GENOMIC DNA]</scope>
    <source>
        <strain evidence="2">ATCC 56765 / BCRC 32924 / NRRL 11460 / Rut C-30</strain>
    </source>
</reference>